<dbReference type="PANTHER" id="PTHR43026:SF1">
    <property type="entry name" value="2-HYDROXYACID DEHYDROGENASE HOMOLOG 1-RELATED"/>
    <property type="match status" value="1"/>
</dbReference>
<dbReference type="InterPro" id="IPR036291">
    <property type="entry name" value="NAD(P)-bd_dom_sf"/>
</dbReference>
<reference evidence="7" key="1">
    <citation type="submission" date="2021-02" db="EMBL/GenBank/DDBJ databases">
        <title>Infant gut strain persistence is associated with maternal origin, phylogeny, and functional potential including surface adhesion and iron acquisition.</title>
        <authorList>
            <person name="Lou Y.C."/>
        </authorList>
    </citation>
    <scope>NUCLEOTIDE SEQUENCE</scope>
    <source>
        <strain evidence="7">L3_101_000M1_dasL3_101_000M1_concoct_87</strain>
    </source>
</reference>
<dbReference type="AlphaFoldDB" id="A0A943DD28"/>
<dbReference type="InterPro" id="IPR006140">
    <property type="entry name" value="D-isomer_DH_NAD-bd"/>
</dbReference>
<protein>
    <submittedName>
        <fullName evidence="7">Lactate dehydrogenase</fullName>
    </submittedName>
</protein>
<dbReference type="Proteomes" id="UP000759273">
    <property type="component" value="Unassembled WGS sequence"/>
</dbReference>
<sequence length="328" mass="36310">MKIMFYTLRPFDEQQYCEPYKQQYGIDYTGTPGVPTPENLHLAEGCDAVSTNPCEIRPEYLEAWAGMGVKYLPCRSIGYDHIPLDTAKKLDMRISHSHYPPEGVANYTIMLILMCTRKMNQIMLRANVQDYSLPGKMGRDISDCTVGVIGTGKIGQTVVRNLSGFGCKMLAYDLYPNDAVKKYADYVTLDELYARSDVITLHTNATAENHHLINADAIAKMKDGVLLVNTARGTLIDPDALVAGLECGKIGGAGLDVIEDETGICYYNRMGEAIPSRELNLLRSYPNVILSPHTAFYTDVNVANMVKSPFEALDAYAHGRPYAGEVQL</sequence>
<evidence type="ECO:0000256" key="2">
    <source>
        <dbReference type="ARBA" id="ARBA00023002"/>
    </source>
</evidence>
<evidence type="ECO:0000313" key="7">
    <source>
        <dbReference type="EMBL" id="MBS5332187.1"/>
    </source>
</evidence>
<dbReference type="EMBL" id="JAGZGG010000012">
    <property type="protein sequence ID" value="MBS5332187.1"/>
    <property type="molecule type" value="Genomic_DNA"/>
</dbReference>
<dbReference type="InterPro" id="IPR029752">
    <property type="entry name" value="D-isomer_DH_CS1"/>
</dbReference>
<dbReference type="GO" id="GO:0008720">
    <property type="term" value="F:D-lactate dehydrogenase (NAD+) activity"/>
    <property type="evidence" value="ECO:0007669"/>
    <property type="project" value="TreeGrafter"/>
</dbReference>
<evidence type="ECO:0000259" key="5">
    <source>
        <dbReference type="Pfam" id="PF00389"/>
    </source>
</evidence>
<comment type="similarity">
    <text evidence="1 4">Belongs to the D-isomer specific 2-hydroxyacid dehydrogenase family.</text>
</comment>
<dbReference type="CDD" id="cd12185">
    <property type="entry name" value="HGDH_LDH_like"/>
    <property type="match status" value="1"/>
</dbReference>
<evidence type="ECO:0000256" key="1">
    <source>
        <dbReference type="ARBA" id="ARBA00005854"/>
    </source>
</evidence>
<keyword evidence="3" id="KW-0520">NAD</keyword>
<evidence type="ECO:0000256" key="3">
    <source>
        <dbReference type="ARBA" id="ARBA00023027"/>
    </source>
</evidence>
<evidence type="ECO:0000259" key="6">
    <source>
        <dbReference type="Pfam" id="PF02826"/>
    </source>
</evidence>
<comment type="caution">
    <text evidence="7">The sequence shown here is derived from an EMBL/GenBank/DDBJ whole genome shotgun (WGS) entry which is preliminary data.</text>
</comment>
<dbReference type="InterPro" id="IPR058205">
    <property type="entry name" value="D-LDH-like"/>
</dbReference>
<dbReference type="PROSITE" id="PS00065">
    <property type="entry name" value="D_2_HYDROXYACID_DH_1"/>
    <property type="match status" value="1"/>
</dbReference>
<dbReference type="Pfam" id="PF02826">
    <property type="entry name" value="2-Hacid_dh_C"/>
    <property type="match status" value="1"/>
</dbReference>
<dbReference type="SUPFAM" id="SSF52283">
    <property type="entry name" value="Formate/glycerate dehydrogenase catalytic domain-like"/>
    <property type="match status" value="1"/>
</dbReference>
<dbReference type="PROSITE" id="PS00671">
    <property type="entry name" value="D_2_HYDROXYACID_DH_3"/>
    <property type="match status" value="1"/>
</dbReference>
<dbReference type="Pfam" id="PF00389">
    <property type="entry name" value="2-Hacid_dh"/>
    <property type="match status" value="1"/>
</dbReference>
<evidence type="ECO:0000256" key="4">
    <source>
        <dbReference type="RuleBase" id="RU003719"/>
    </source>
</evidence>
<proteinExistence type="inferred from homology"/>
<feature type="domain" description="D-isomer specific 2-hydroxyacid dehydrogenase NAD-binding" evidence="6">
    <location>
        <begin position="109"/>
        <end position="295"/>
    </location>
</feature>
<dbReference type="SUPFAM" id="SSF51735">
    <property type="entry name" value="NAD(P)-binding Rossmann-fold domains"/>
    <property type="match status" value="1"/>
</dbReference>
<dbReference type="PANTHER" id="PTHR43026">
    <property type="entry name" value="2-HYDROXYACID DEHYDROGENASE HOMOLOG 1-RELATED"/>
    <property type="match status" value="1"/>
</dbReference>
<evidence type="ECO:0000313" key="8">
    <source>
        <dbReference type="Proteomes" id="UP000759273"/>
    </source>
</evidence>
<dbReference type="GO" id="GO:0051287">
    <property type="term" value="F:NAD binding"/>
    <property type="evidence" value="ECO:0007669"/>
    <property type="project" value="InterPro"/>
</dbReference>
<accession>A0A943DD28</accession>
<feature type="domain" description="D-isomer specific 2-hydroxyacid dehydrogenase catalytic" evidence="5">
    <location>
        <begin position="15"/>
        <end position="326"/>
    </location>
</feature>
<dbReference type="InterPro" id="IPR029753">
    <property type="entry name" value="D-isomer_DH_CS"/>
</dbReference>
<organism evidence="7 8">
    <name type="scientific">Subdoligranulum variabile</name>
    <dbReference type="NCBI Taxonomy" id="214851"/>
    <lineage>
        <taxon>Bacteria</taxon>
        <taxon>Bacillati</taxon>
        <taxon>Bacillota</taxon>
        <taxon>Clostridia</taxon>
        <taxon>Eubacteriales</taxon>
        <taxon>Oscillospiraceae</taxon>
        <taxon>Subdoligranulum</taxon>
    </lineage>
</organism>
<dbReference type="InterPro" id="IPR006139">
    <property type="entry name" value="D-isomer_2_OHA_DH_cat_dom"/>
</dbReference>
<name>A0A943DD28_9FIRM</name>
<gene>
    <name evidence="7" type="ORF">KHY36_06640</name>
</gene>
<keyword evidence="2 4" id="KW-0560">Oxidoreductase</keyword>
<dbReference type="Gene3D" id="3.40.50.720">
    <property type="entry name" value="NAD(P)-binding Rossmann-like Domain"/>
    <property type="match status" value="2"/>
</dbReference>